<dbReference type="Gene3D" id="3.40.50.300">
    <property type="entry name" value="P-loop containing nucleotide triphosphate hydrolases"/>
    <property type="match status" value="4"/>
</dbReference>
<protein>
    <submittedName>
        <fullName evidence="8">U5 snrnp-specific 200kd protein putative</fullName>
    </submittedName>
</protein>
<dbReference type="SMR" id="A0A5K1UHH4"/>
<dbReference type="EMBL" id="BDEQ01000001">
    <property type="protein sequence ID" value="GAT91814.1"/>
    <property type="molecule type" value="Genomic_DNA"/>
</dbReference>
<dbReference type="InterPro" id="IPR011545">
    <property type="entry name" value="DEAD/DEAH_box_helicase_dom"/>
</dbReference>
<dbReference type="Pfam" id="PF23445">
    <property type="entry name" value="WHD_SNRNP200"/>
    <property type="match status" value="2"/>
</dbReference>
<dbReference type="SUPFAM" id="SSF52540">
    <property type="entry name" value="P-loop containing nucleoside triphosphate hydrolases"/>
    <property type="match status" value="3"/>
</dbReference>
<dbReference type="Pfam" id="PF00270">
    <property type="entry name" value="DEAD"/>
    <property type="match status" value="2"/>
</dbReference>
<evidence type="ECO:0000256" key="5">
    <source>
        <dbReference type="ARBA" id="ARBA00022840"/>
    </source>
</evidence>
<dbReference type="GO" id="GO:0006397">
    <property type="term" value="P:mRNA processing"/>
    <property type="evidence" value="ECO:0007669"/>
    <property type="project" value="UniProtKB-ARBA"/>
</dbReference>
<comment type="caution">
    <text evidence="8">The sequence shown here is derived from an EMBL/GenBank/DDBJ whole genome shotgun (WGS) entry which is preliminary data.</text>
</comment>
<dbReference type="FunFam" id="1.10.150.20:FF:000004">
    <property type="entry name" value="U5 small nuclear ribonucleoprotein helicase"/>
    <property type="match status" value="1"/>
</dbReference>
<dbReference type="SMART" id="SM00973">
    <property type="entry name" value="Sec63"/>
    <property type="match status" value="1"/>
</dbReference>
<evidence type="ECO:0000256" key="2">
    <source>
        <dbReference type="ARBA" id="ARBA00022741"/>
    </source>
</evidence>
<dbReference type="VEuPathDB" id="AmoebaDB:EHI5A_036820"/>
<dbReference type="VEuPathDB" id="AmoebaDB:EHI7A_020190"/>
<dbReference type="SMART" id="SM00487">
    <property type="entry name" value="DEXDc"/>
    <property type="match status" value="2"/>
</dbReference>
<keyword evidence="4" id="KW-0347">Helicase</keyword>
<dbReference type="Pfam" id="PF18149">
    <property type="entry name" value="Helicase_PWI"/>
    <property type="match status" value="1"/>
</dbReference>
<dbReference type="InterPro" id="IPR050474">
    <property type="entry name" value="Hel308_SKI2-like"/>
</dbReference>
<dbReference type="InterPro" id="IPR057842">
    <property type="entry name" value="WH_MER3"/>
</dbReference>
<dbReference type="OMA" id="WISCETE"/>
<dbReference type="Pfam" id="PF00271">
    <property type="entry name" value="Helicase_C"/>
    <property type="match status" value="1"/>
</dbReference>
<dbReference type="GO" id="GO:0005524">
    <property type="term" value="F:ATP binding"/>
    <property type="evidence" value="ECO:0007669"/>
    <property type="project" value="UniProtKB-KW"/>
</dbReference>
<dbReference type="SMART" id="SM00382">
    <property type="entry name" value="AAA"/>
    <property type="match status" value="2"/>
</dbReference>
<dbReference type="GO" id="GO:0003676">
    <property type="term" value="F:nucleic acid binding"/>
    <property type="evidence" value="ECO:0007669"/>
    <property type="project" value="InterPro"/>
</dbReference>
<dbReference type="Proteomes" id="UP000078387">
    <property type="component" value="Unassembled WGS sequence"/>
</dbReference>
<evidence type="ECO:0000313" key="8">
    <source>
        <dbReference type="EMBL" id="GAT91814.1"/>
    </source>
</evidence>
<dbReference type="InterPro" id="IPR003593">
    <property type="entry name" value="AAA+_ATPase"/>
</dbReference>
<dbReference type="InterPro" id="IPR027417">
    <property type="entry name" value="P-loop_NTPase"/>
</dbReference>
<dbReference type="SMART" id="SM00490">
    <property type="entry name" value="HELICc"/>
    <property type="match status" value="1"/>
</dbReference>
<evidence type="ECO:0000313" key="9">
    <source>
        <dbReference type="Proteomes" id="UP000078387"/>
    </source>
</evidence>
<dbReference type="FunFam" id="1.10.3380.10:FF:000001">
    <property type="entry name" value="U5 small nuclear ribonucleoprotein helicase"/>
    <property type="match status" value="1"/>
</dbReference>
<dbReference type="Gene3D" id="1.10.3380.10">
    <property type="entry name" value="Sec63 N-terminal domain-like domain"/>
    <property type="match status" value="1"/>
</dbReference>
<dbReference type="GO" id="GO:0016787">
    <property type="term" value="F:hydrolase activity"/>
    <property type="evidence" value="ECO:0007669"/>
    <property type="project" value="UniProtKB-KW"/>
</dbReference>
<keyword evidence="3" id="KW-0378">Hydrolase</keyword>
<dbReference type="CDD" id="cd18795">
    <property type="entry name" value="SF2_C_Ski2"/>
    <property type="match status" value="1"/>
</dbReference>
<reference evidence="8 9" key="1">
    <citation type="submission" date="2016-05" db="EMBL/GenBank/DDBJ databases">
        <title>First whole genome sequencing of Entamoeba histolytica HM1:IMSS-clone-6.</title>
        <authorList>
            <person name="Mukherjee Avik.K."/>
            <person name="Izumyama S."/>
            <person name="Nakada-Tsukui K."/>
            <person name="Nozaki T."/>
        </authorList>
    </citation>
    <scope>NUCLEOTIDE SEQUENCE [LARGE SCALE GENOMIC DNA]</scope>
    <source>
        <strain evidence="8 9">HM1:IMSS clone 6</strain>
    </source>
</reference>
<dbReference type="InterPro" id="IPR014001">
    <property type="entry name" value="Helicase_ATP-bd"/>
</dbReference>
<dbReference type="FunFam" id="3.40.50.300:FF:000062">
    <property type="entry name" value="U5 small nuclear ribonucleoprotein helicase"/>
    <property type="match status" value="1"/>
</dbReference>
<dbReference type="Pfam" id="PF02889">
    <property type="entry name" value="Sec63"/>
    <property type="match status" value="1"/>
</dbReference>
<dbReference type="FunFam" id="1.10.10.10:FF:000984">
    <property type="entry name" value="U5 small nuclear ribonucleoprotein helicase, putative"/>
    <property type="match status" value="1"/>
</dbReference>
<name>A0A5K1UHH4_ENTHI</name>
<keyword evidence="2" id="KW-0547">Nucleotide-binding</keyword>
<dbReference type="PROSITE" id="PS51192">
    <property type="entry name" value="HELICASE_ATP_BIND_1"/>
    <property type="match status" value="2"/>
</dbReference>
<evidence type="ECO:0000256" key="1">
    <source>
        <dbReference type="ARBA" id="ARBA00022737"/>
    </source>
</evidence>
<gene>
    <name evidence="8" type="ORF">CL6EHI_045170</name>
</gene>
<dbReference type="InterPro" id="IPR036388">
    <property type="entry name" value="WH-like_DNA-bd_sf"/>
</dbReference>
<dbReference type="VEuPathDB" id="AmoebaDB:EHI8A_015050"/>
<feature type="domain" description="Helicase ATP-binding" evidence="6">
    <location>
        <begin position="460"/>
        <end position="644"/>
    </location>
</feature>
<dbReference type="FunFam" id="1.10.10.10:FF:000024">
    <property type="entry name" value="U5 small nuclear ribonucleoprotein helicase"/>
    <property type="match status" value="1"/>
</dbReference>
<keyword evidence="5" id="KW-0067">ATP-binding</keyword>
<dbReference type="VEuPathDB" id="AmoebaDB:EHI_045170"/>
<dbReference type="PANTHER" id="PTHR47961:SF4">
    <property type="entry name" value="ACTIVATING SIGNAL COINTEGRATOR 1 COMPLEX SUBUNIT 3"/>
    <property type="match status" value="1"/>
</dbReference>
<accession>A0A5K1UHH4</accession>
<evidence type="ECO:0000259" key="6">
    <source>
        <dbReference type="PROSITE" id="PS51192"/>
    </source>
</evidence>
<dbReference type="Gene3D" id="2.60.40.150">
    <property type="entry name" value="C2 domain"/>
    <property type="match status" value="1"/>
</dbReference>
<proteinExistence type="predicted"/>
<dbReference type="Gene3D" id="1.10.150.20">
    <property type="entry name" value="5' to 3' exonuclease, C-terminal subdomain"/>
    <property type="match status" value="1"/>
</dbReference>
<dbReference type="InterPro" id="IPR035892">
    <property type="entry name" value="C2_domain_sf"/>
</dbReference>
<dbReference type="VEuPathDB" id="AmoebaDB:KM1_044950"/>
<dbReference type="SUPFAM" id="SSF158702">
    <property type="entry name" value="Sec63 N-terminal domain-like"/>
    <property type="match status" value="1"/>
</dbReference>
<dbReference type="PROSITE" id="PS51194">
    <property type="entry name" value="HELICASE_CTER"/>
    <property type="match status" value="1"/>
</dbReference>
<feature type="domain" description="Helicase ATP-binding" evidence="6">
    <location>
        <begin position="1307"/>
        <end position="1476"/>
    </location>
</feature>
<dbReference type="GO" id="GO:0004386">
    <property type="term" value="F:helicase activity"/>
    <property type="evidence" value="ECO:0007669"/>
    <property type="project" value="UniProtKB-KW"/>
</dbReference>
<dbReference type="SUPFAM" id="SSF46785">
    <property type="entry name" value="Winged helix' DNA-binding domain"/>
    <property type="match status" value="1"/>
</dbReference>
<sequence length="1799" mass="205930">MAHIVDQFQKIPTGSEAVDRKNTWRTRVDNNLVISNRRGKKSNDDEPTGEAESLFGKITKEMMGDHAQRTDPKEILKNLKEYRKDIDEELKKPYIPKRNKKVYDLDEIGGYVPTTKTTKEEHAKLLSVVQHIFSDKSFQFIRSATLDVLDILKSDITANEKYQKLKEEISQGIKEDEFTEMLQIADNITDYIKTDNPEEVEDENNNEGEDEVIPILNDSEEEGLGYSDDEIKEEQEQDEEINFQTNNSMSMEEETKNNQFDNIDAFWLQRIIKGVVEDDNTAQEYAMKVEQVLGNTSLDDGSVEHIIMSLLGQQNFGIVDMLAKNREEIIGRIAIARAPNEEIKEAIREKLPSQIKLSMKQKQGIQKIEEEKKTQHTMKNLDLNALIFEGGNHFISNQQAIFPENTVRIDLPDYTQVDIPFVSQQLPPTNLIPISSLPEWAQKSLMPLKYLNRMQSTIYPTVFETDDNVLVCAPTGAGKTTVALLTILHEVKKAKQTHEQFKIIYIAPMKSLVQEIVGTLQGKLENLGMKVAEMSGDSSLTKKELEETDVIVATPEKIDVITRKIGGLGSGCGHGIFEYLKVMIIDEVHLLHDTRGPVLEALVARIKLFMGSNSKYIRLVGLSATLPNCGDVGIFLNCKKENVFVFGSEYRPVPLQQTFFGVADKKPLKQVQIMNRLTFQKVKESAGKQQVLIFVHSRKDTIETAKYIKEMALQENCLHTFLQNRRASQEVLLSEAKKFDNEELKELIGVGIGIHHAGMNKEDRRLIEDLYADNHLQVLVSTATLAWGVNLPAHTVIIKGTQIYSPPTGRWEELSPMDVMQMIGRAGRPQFDKEGTGIIITTQREMFFYMSLLSQQLPIESQFIGSLGDNLNAEVVIGNVKSIDDGIKWLTMTYYYICILRSPLLYGLQPNDFTNDPTLESRRRDLIHSAASLLHANGLAIYDKRKGTINATELGRISSYYYLTTETIKSMNEALKKGSSEIDLMNIFSKSSEFKYVSIRETEKIELETLLNQVPIPIKSTIEDPSCKISVLLQVYIGRLTLPGFVLASDTIFISQNAARIFRALFELLLIKRWARPALKALELCKSVTRRLFNSQCPLRQIPGVPDDICKRLERIDFPFERLVSLTSVQLGELIRLPTKGNALYNMVHSFPLLNISTISQPINRTLLKIKVTLEPMFNYDYRIHGTSLGYWIIVLDGNGDYILYYQYFILKQTKSNQVHYLNVFVPLIDPLPFNYFVYCISDSYLKCSTSSVVSLRHLVLPTKVSTPNELLGMALLPTQTFYKSLNIGYKIFSFDVFNSLQTQLYQAVVETNNSLYIASHSGSGKTVIAEMGLLKHIQEHNGKGAIYVIPFDEERDLLYLEMKNQSISVEMMKTDNKDIEEQLKNVQVILASIHNFEKYLRDWKRNENTIKSIGIIILDDLQRVGEDVEYEMLISRIKIIQKEYQNNIRIIGLSLPISDSKSMREWLGITQNNCYSFSMKARVYPINVQIEIMKQTEYSMRLQAMIQPTIELLFSYWKQNKKSVITVPSKKLLLNTVQQFILLLQKNKIIQFNNQGRVEPKNEIEEIIKQYKIKNEIAIQGIYSGIGIIFNGEEEEEKIVIKNLFREGIIKTIFLTFNEIEYFREQADEGIIMGTIKSESNEKVLELEMIHKFMGCIKNGNVMIYCEPNKKEYLSKFLEESLPLESRLIQMGNEMYDNLIQFFNTEIVNQTIVDYQSAINLLTNTFFYRRIRSNPSYYFVEGREMSIISNYLSGLVETVFDKLNEMKFITIDEQTQTVQSTEMGTLAVNQINDSMELD</sequence>
<organism evidence="8 9">
    <name type="scientific">Entamoeba histolytica</name>
    <dbReference type="NCBI Taxonomy" id="5759"/>
    <lineage>
        <taxon>Eukaryota</taxon>
        <taxon>Amoebozoa</taxon>
        <taxon>Evosea</taxon>
        <taxon>Archamoebae</taxon>
        <taxon>Mastigamoebida</taxon>
        <taxon>Entamoebidae</taxon>
        <taxon>Entamoeba</taxon>
    </lineage>
</organism>
<dbReference type="Gene3D" id="1.10.10.10">
    <property type="entry name" value="Winged helix-like DNA-binding domain superfamily/Winged helix DNA-binding domain"/>
    <property type="match status" value="2"/>
</dbReference>
<dbReference type="InterPro" id="IPR001650">
    <property type="entry name" value="Helicase_C-like"/>
</dbReference>
<evidence type="ECO:0000256" key="4">
    <source>
        <dbReference type="ARBA" id="ARBA00022806"/>
    </source>
</evidence>
<feature type="domain" description="Helicase C-terminal" evidence="7">
    <location>
        <begin position="672"/>
        <end position="891"/>
    </location>
</feature>
<dbReference type="FunFam" id="3.40.50.300:FF:003287">
    <property type="entry name" value="U5 small nuclear ribonucleoprotein 200 kDa helicase"/>
    <property type="match status" value="1"/>
</dbReference>
<dbReference type="InterPro" id="IPR041094">
    <property type="entry name" value="Brr2_helicase_PWI"/>
</dbReference>
<dbReference type="PANTHER" id="PTHR47961">
    <property type="entry name" value="DNA POLYMERASE THETA, PUTATIVE (AFU_ORTHOLOGUE AFUA_1G05260)-RELATED"/>
    <property type="match status" value="1"/>
</dbReference>
<evidence type="ECO:0000256" key="3">
    <source>
        <dbReference type="ARBA" id="ARBA00022801"/>
    </source>
</evidence>
<keyword evidence="1" id="KW-0677">Repeat</keyword>
<dbReference type="InterPro" id="IPR004179">
    <property type="entry name" value="Sec63-dom"/>
</dbReference>
<evidence type="ECO:0000259" key="7">
    <source>
        <dbReference type="PROSITE" id="PS51194"/>
    </source>
</evidence>
<dbReference type="InterPro" id="IPR036390">
    <property type="entry name" value="WH_DNA-bd_sf"/>
</dbReference>
<dbReference type="PIRSF" id="PIRSF039073">
    <property type="entry name" value="BRR2"/>
    <property type="match status" value="1"/>
</dbReference>